<dbReference type="EMBL" id="NEVS01000004">
    <property type="protein sequence ID" value="OZI59739.1"/>
    <property type="molecule type" value="Genomic_DNA"/>
</dbReference>
<dbReference type="AlphaFoldDB" id="A0A261UCU0"/>
<dbReference type="Proteomes" id="UP000215767">
    <property type="component" value="Unassembled WGS sequence"/>
</dbReference>
<accession>A0A261UCU0</accession>
<dbReference type="Gene3D" id="3.30.70.100">
    <property type="match status" value="1"/>
</dbReference>
<sequence>MTTPFPRFLEPTQQSGRAFVVRGMHGSIVMMNLLRFREIADYSRNPELAAKAPISGAEAFDRYIRHTLPLLRESGGELLFLGVGGPLLIGPEHERWDLLMMVRQSNAQSFLAFADNKEYLAGMGHRTAAVEDSRLLPVTQLDEAEFHKGMDR</sequence>
<keyword evidence="2" id="KW-1185">Reference proteome</keyword>
<reference evidence="2" key="1">
    <citation type="submission" date="2017-05" db="EMBL/GenBank/DDBJ databases">
        <title>Complete and WGS of Bordetella genogroups.</title>
        <authorList>
            <person name="Spilker T."/>
            <person name="Lipuma J."/>
        </authorList>
    </citation>
    <scope>NUCLEOTIDE SEQUENCE [LARGE SCALE GENOMIC DNA]</scope>
    <source>
        <strain evidence="2">AU8856</strain>
    </source>
</reference>
<dbReference type="RefSeq" id="WP_094841168.1">
    <property type="nucleotide sequence ID" value="NZ_NEVS01000004.1"/>
</dbReference>
<dbReference type="SUPFAM" id="SSF54909">
    <property type="entry name" value="Dimeric alpha+beta barrel"/>
    <property type="match status" value="1"/>
</dbReference>
<proteinExistence type="predicted"/>
<evidence type="ECO:0000313" key="2">
    <source>
        <dbReference type="Proteomes" id="UP000215767"/>
    </source>
</evidence>
<protein>
    <submittedName>
        <fullName evidence="1">DUF1330 domain-containing protein</fullName>
    </submittedName>
</protein>
<dbReference type="InterPro" id="IPR011008">
    <property type="entry name" value="Dimeric_a/b-barrel"/>
</dbReference>
<dbReference type="OrthoDB" id="8909581at2"/>
<comment type="caution">
    <text evidence="1">The sequence shown here is derived from an EMBL/GenBank/DDBJ whole genome shotgun (WGS) entry which is preliminary data.</text>
</comment>
<gene>
    <name evidence="1" type="ORF">CAL28_09520</name>
</gene>
<evidence type="ECO:0000313" key="1">
    <source>
        <dbReference type="EMBL" id="OZI59739.1"/>
    </source>
</evidence>
<name>A0A261UCU0_9BORD</name>
<organism evidence="1 2">
    <name type="scientific">Bordetella genomosp. 11</name>
    <dbReference type="NCBI Taxonomy" id="1416808"/>
    <lineage>
        <taxon>Bacteria</taxon>
        <taxon>Pseudomonadati</taxon>
        <taxon>Pseudomonadota</taxon>
        <taxon>Betaproteobacteria</taxon>
        <taxon>Burkholderiales</taxon>
        <taxon>Alcaligenaceae</taxon>
        <taxon>Bordetella</taxon>
    </lineage>
</organism>